<feature type="compositionally biased region" description="Low complexity" evidence="1">
    <location>
        <begin position="465"/>
        <end position="474"/>
    </location>
</feature>
<feature type="compositionally biased region" description="Low complexity" evidence="1">
    <location>
        <begin position="568"/>
        <end position="578"/>
    </location>
</feature>
<accession>A0A6A6TIW3</accession>
<feature type="region of interest" description="Disordered" evidence="1">
    <location>
        <begin position="465"/>
        <end position="534"/>
    </location>
</feature>
<proteinExistence type="predicted"/>
<feature type="region of interest" description="Disordered" evidence="1">
    <location>
        <begin position="51"/>
        <end position="131"/>
    </location>
</feature>
<feature type="compositionally biased region" description="Polar residues" evidence="1">
    <location>
        <begin position="475"/>
        <end position="487"/>
    </location>
</feature>
<name>A0A6A6TIW3_9PLEO</name>
<reference evidence="2" key="1">
    <citation type="journal article" date="2020" name="Stud. Mycol.">
        <title>101 Dothideomycetes genomes: a test case for predicting lifestyles and emergence of pathogens.</title>
        <authorList>
            <person name="Haridas S."/>
            <person name="Albert R."/>
            <person name="Binder M."/>
            <person name="Bloem J."/>
            <person name="Labutti K."/>
            <person name="Salamov A."/>
            <person name="Andreopoulos B."/>
            <person name="Baker S."/>
            <person name="Barry K."/>
            <person name="Bills G."/>
            <person name="Bluhm B."/>
            <person name="Cannon C."/>
            <person name="Castanera R."/>
            <person name="Culley D."/>
            <person name="Daum C."/>
            <person name="Ezra D."/>
            <person name="Gonzalez J."/>
            <person name="Henrissat B."/>
            <person name="Kuo A."/>
            <person name="Liang C."/>
            <person name="Lipzen A."/>
            <person name="Lutzoni F."/>
            <person name="Magnuson J."/>
            <person name="Mondo S."/>
            <person name="Nolan M."/>
            <person name="Ohm R."/>
            <person name="Pangilinan J."/>
            <person name="Park H.-J."/>
            <person name="Ramirez L."/>
            <person name="Alfaro M."/>
            <person name="Sun H."/>
            <person name="Tritt A."/>
            <person name="Yoshinaga Y."/>
            <person name="Zwiers L.-H."/>
            <person name="Turgeon B."/>
            <person name="Goodwin S."/>
            <person name="Spatafora J."/>
            <person name="Crous P."/>
            <person name="Grigoriev I."/>
        </authorList>
    </citation>
    <scope>NUCLEOTIDE SEQUENCE</scope>
    <source>
        <strain evidence="2">CBS 122681</strain>
    </source>
</reference>
<evidence type="ECO:0000256" key="1">
    <source>
        <dbReference type="SAM" id="MobiDB-lite"/>
    </source>
</evidence>
<evidence type="ECO:0000313" key="3">
    <source>
        <dbReference type="Proteomes" id="UP000799324"/>
    </source>
</evidence>
<dbReference type="EMBL" id="MU004303">
    <property type="protein sequence ID" value="KAF2659969.1"/>
    <property type="molecule type" value="Genomic_DNA"/>
</dbReference>
<organism evidence="2 3">
    <name type="scientific">Lophiostoma macrostomum CBS 122681</name>
    <dbReference type="NCBI Taxonomy" id="1314788"/>
    <lineage>
        <taxon>Eukaryota</taxon>
        <taxon>Fungi</taxon>
        <taxon>Dikarya</taxon>
        <taxon>Ascomycota</taxon>
        <taxon>Pezizomycotina</taxon>
        <taxon>Dothideomycetes</taxon>
        <taxon>Pleosporomycetidae</taxon>
        <taxon>Pleosporales</taxon>
        <taxon>Lophiostomataceae</taxon>
        <taxon>Lophiostoma</taxon>
    </lineage>
</organism>
<feature type="compositionally biased region" description="Polar residues" evidence="1">
    <location>
        <begin position="579"/>
        <end position="588"/>
    </location>
</feature>
<dbReference type="AlphaFoldDB" id="A0A6A6TIW3"/>
<gene>
    <name evidence="2" type="ORF">K491DRAFT_124116</name>
</gene>
<dbReference type="Proteomes" id="UP000799324">
    <property type="component" value="Unassembled WGS sequence"/>
</dbReference>
<protein>
    <submittedName>
        <fullName evidence="2">Uncharacterized protein</fullName>
    </submittedName>
</protein>
<keyword evidence="3" id="KW-1185">Reference proteome</keyword>
<evidence type="ECO:0000313" key="2">
    <source>
        <dbReference type="EMBL" id="KAF2659969.1"/>
    </source>
</evidence>
<feature type="region of interest" description="Disordered" evidence="1">
    <location>
        <begin position="568"/>
        <end position="588"/>
    </location>
</feature>
<feature type="region of interest" description="Disordered" evidence="1">
    <location>
        <begin position="431"/>
        <end position="451"/>
    </location>
</feature>
<sequence>MFLDMLTADAAAKHGHEYSTPSPSDAPADNGSFFSQMPLSLLSSVLRKRVDSPAPADAHPDDIKAADAPGTPEPPNLMITAPRVSPASPTPSRPASAGSIASLESKPRKRASRSKTTYKLAQPPPSTTPRQKLHLRPKVLLQLHQVILSQRPKPVYEVIPYSLLAPRSTRRLARTFNTRDKLGPSDLLIVKAEEYGSKDAEHKSDDERWGSRDVIGIICPPKKLEKDCSEKTELLLDDGSIWEVTNMTNGGYEFCFTDDHGLPIKRRWITKSPHVRRVSTMSSTSQALASPTLGPEDRVFKFSTISAYSRRHPIIASMSRSAIDVLDTYNMPTATSPPTPDLNQSVAATPLDTPSSLFDPSAFLDSSGDQIPITTDDALRRFIVVSGIWVAFSENWSPAYTASRNPACPSPLATSWSARPAGPTRAVSMSFVDSPRSVSPASVSDENRKSIPRLFRTGTQKLHSSASFASSVSSPTFNRGSPSSSPLPKTRSRRSNSTGTADLRTRNGSTRKRFGLALEDQPVEESEEERQSKRSIELLRIKELALPDTPNTPAATPTPIQIIEPSTELSLPSPASPSKARTTKSQSAYNPVTTAGLWDSGVVEGNGLKSRPTSMVVMQDKNLCQSLFVACSVFSCLCPYYTLDSPLLAPCPRHILLGIPLY</sequence>
<feature type="region of interest" description="Disordered" evidence="1">
    <location>
        <begin position="13"/>
        <end position="34"/>
    </location>
</feature>
<dbReference type="OrthoDB" id="5404323at2759"/>